<organism evidence="2 3">
    <name type="scientific">Myxacorys almedinensis A</name>
    <dbReference type="NCBI Taxonomy" id="2690445"/>
    <lineage>
        <taxon>Bacteria</taxon>
        <taxon>Bacillati</taxon>
        <taxon>Cyanobacteriota</taxon>
        <taxon>Cyanophyceae</taxon>
        <taxon>Leptolyngbyales</taxon>
        <taxon>Leptolyngbyaceae</taxon>
        <taxon>Myxacorys</taxon>
        <taxon>Myxacorys almedinensis</taxon>
    </lineage>
</organism>
<reference evidence="2" key="1">
    <citation type="submission" date="2019-12" db="EMBL/GenBank/DDBJ databases">
        <title>High-Quality draft genome sequences of three cyanobacteria isolated from the limestone walls of the Old Cathedral of Coimbra.</title>
        <authorList>
            <person name="Tiago I."/>
            <person name="Soares F."/>
            <person name="Portugal A."/>
        </authorList>
    </citation>
    <scope>NUCLEOTIDE SEQUENCE</scope>
    <source>
        <strain evidence="2">A</strain>
    </source>
</reference>
<dbReference type="Pfam" id="PF13302">
    <property type="entry name" value="Acetyltransf_3"/>
    <property type="match status" value="1"/>
</dbReference>
<dbReference type="Proteomes" id="UP000646053">
    <property type="component" value="Unassembled WGS sequence"/>
</dbReference>
<name>A0A8J8CHT9_9CYAN</name>
<dbReference type="Gene3D" id="3.40.630.30">
    <property type="match status" value="1"/>
</dbReference>
<dbReference type="SUPFAM" id="SSF55729">
    <property type="entry name" value="Acyl-CoA N-acyltransferases (Nat)"/>
    <property type="match status" value="1"/>
</dbReference>
<dbReference type="RefSeq" id="WP_162422571.1">
    <property type="nucleotide sequence ID" value="NZ_WVIE01000006.1"/>
</dbReference>
<feature type="domain" description="N-acetyltransferase" evidence="1">
    <location>
        <begin position="10"/>
        <end position="169"/>
    </location>
</feature>
<dbReference type="PANTHER" id="PTHR43792:SF1">
    <property type="entry name" value="N-ACETYLTRANSFERASE DOMAIN-CONTAINING PROTEIN"/>
    <property type="match status" value="1"/>
</dbReference>
<dbReference type="InterPro" id="IPR000182">
    <property type="entry name" value="GNAT_dom"/>
</dbReference>
<dbReference type="InterPro" id="IPR051531">
    <property type="entry name" value="N-acetyltransferase"/>
</dbReference>
<evidence type="ECO:0000259" key="1">
    <source>
        <dbReference type="PROSITE" id="PS51186"/>
    </source>
</evidence>
<dbReference type="PANTHER" id="PTHR43792">
    <property type="entry name" value="GNAT FAMILY, PUTATIVE (AFU_ORTHOLOGUE AFUA_3G00765)-RELATED-RELATED"/>
    <property type="match status" value="1"/>
</dbReference>
<dbReference type="InterPro" id="IPR016181">
    <property type="entry name" value="Acyl_CoA_acyltransferase"/>
</dbReference>
<gene>
    <name evidence="2" type="ORF">GS601_07110</name>
</gene>
<evidence type="ECO:0000313" key="2">
    <source>
        <dbReference type="EMBL" id="NDJ17058.1"/>
    </source>
</evidence>
<comment type="caution">
    <text evidence="2">The sequence shown here is derived from an EMBL/GenBank/DDBJ whole genome shotgun (WGS) entry which is preliminary data.</text>
</comment>
<evidence type="ECO:0000313" key="3">
    <source>
        <dbReference type="Proteomes" id="UP000646053"/>
    </source>
</evidence>
<accession>A0A8J8CHT9</accession>
<keyword evidence="3" id="KW-1185">Reference proteome</keyword>
<protein>
    <submittedName>
        <fullName evidence="2">GNAT family N-acetyltransferase</fullName>
    </submittedName>
</protein>
<sequence>MSLVFETQRLLLKPSSKSDLRALHSIFADPYVRKYLCDDKTFSLQQVEEMLIASQKLFDEEKLGLWLIETKNRREIIGFVGLWYFFDEQQPQLTYALLPKGTKQGYATEAATKILEYCFKHLGYKYMVASSDASNLESHGVAARLGMQKVEERTINGNLVAFFKIKQTVSSAAR</sequence>
<dbReference type="PROSITE" id="PS51186">
    <property type="entry name" value="GNAT"/>
    <property type="match status" value="1"/>
</dbReference>
<dbReference type="GO" id="GO:0016747">
    <property type="term" value="F:acyltransferase activity, transferring groups other than amino-acyl groups"/>
    <property type="evidence" value="ECO:0007669"/>
    <property type="project" value="InterPro"/>
</dbReference>
<proteinExistence type="predicted"/>
<dbReference type="EMBL" id="WVIE01000006">
    <property type="protein sequence ID" value="NDJ17058.1"/>
    <property type="molecule type" value="Genomic_DNA"/>
</dbReference>
<dbReference type="AlphaFoldDB" id="A0A8J8CHT9"/>